<dbReference type="AlphaFoldDB" id="A0A369B4I7"/>
<feature type="transmembrane region" description="Helical" evidence="1">
    <location>
        <begin position="72"/>
        <end position="93"/>
    </location>
</feature>
<keyword evidence="3" id="KW-1185">Reference proteome</keyword>
<dbReference type="Proteomes" id="UP000253034">
    <property type="component" value="Unassembled WGS sequence"/>
</dbReference>
<feature type="transmembrane region" description="Helical" evidence="1">
    <location>
        <begin position="12"/>
        <end position="33"/>
    </location>
</feature>
<dbReference type="InterPro" id="IPR021560">
    <property type="entry name" value="DUF3021"/>
</dbReference>
<evidence type="ECO:0000313" key="3">
    <source>
        <dbReference type="Proteomes" id="UP000253034"/>
    </source>
</evidence>
<dbReference type="OrthoDB" id="2734858at2"/>
<evidence type="ECO:0000313" key="2">
    <source>
        <dbReference type="EMBL" id="RCX16371.1"/>
    </source>
</evidence>
<comment type="caution">
    <text evidence="2">The sequence shown here is derived from an EMBL/GenBank/DDBJ whole genome shotgun (WGS) entry which is preliminary data.</text>
</comment>
<proteinExistence type="predicted"/>
<feature type="transmembrane region" description="Helical" evidence="1">
    <location>
        <begin position="39"/>
        <end position="60"/>
    </location>
</feature>
<name>A0A369B4I7_9FIRM</name>
<feature type="transmembrane region" description="Helical" evidence="1">
    <location>
        <begin position="105"/>
        <end position="125"/>
    </location>
</feature>
<gene>
    <name evidence="2" type="ORF">DFR58_111117</name>
</gene>
<organism evidence="2 3">
    <name type="scientific">Anaerobacterium chartisolvens</name>
    <dbReference type="NCBI Taxonomy" id="1297424"/>
    <lineage>
        <taxon>Bacteria</taxon>
        <taxon>Bacillati</taxon>
        <taxon>Bacillota</taxon>
        <taxon>Clostridia</taxon>
        <taxon>Eubacteriales</taxon>
        <taxon>Oscillospiraceae</taxon>
        <taxon>Anaerobacterium</taxon>
    </lineage>
</organism>
<dbReference type="Pfam" id="PF11457">
    <property type="entry name" value="DUF3021"/>
    <property type="match status" value="1"/>
</dbReference>
<accession>A0A369B4I7</accession>
<protein>
    <submittedName>
        <fullName evidence="2">DUF3021 family protein</fullName>
    </submittedName>
</protein>
<reference evidence="2 3" key="1">
    <citation type="submission" date="2018-07" db="EMBL/GenBank/DDBJ databases">
        <title>Genomic Encyclopedia of Type Strains, Phase IV (KMG-IV): sequencing the most valuable type-strain genomes for metagenomic binning, comparative biology and taxonomic classification.</title>
        <authorList>
            <person name="Goeker M."/>
        </authorList>
    </citation>
    <scope>NUCLEOTIDE SEQUENCE [LARGE SCALE GENOMIC DNA]</scope>
    <source>
        <strain evidence="2 3">DSM 27016</strain>
    </source>
</reference>
<keyword evidence="1" id="KW-1133">Transmembrane helix</keyword>
<keyword evidence="1" id="KW-0812">Transmembrane</keyword>
<dbReference type="RefSeq" id="WP_114297925.1">
    <property type="nucleotide sequence ID" value="NZ_QPJT01000011.1"/>
</dbReference>
<sequence length="144" mass="16840">MNAEELLKTMFRSFFIITAGIVISMYVFCLIFYPDASFTLYDIGGILLLAVISDLPYLLFYSGKELSKKQMYLRKSVHLPVLLAVVLYFAHLWDWVNLNSTKEVLVLLLLILIVYAIVFAITIYYDKKLADKLTHRLRERYRSQ</sequence>
<evidence type="ECO:0000256" key="1">
    <source>
        <dbReference type="SAM" id="Phobius"/>
    </source>
</evidence>
<dbReference type="EMBL" id="QPJT01000011">
    <property type="protein sequence ID" value="RCX16371.1"/>
    <property type="molecule type" value="Genomic_DNA"/>
</dbReference>
<keyword evidence="1" id="KW-0472">Membrane</keyword>